<dbReference type="Proteomes" id="UP000261540">
    <property type="component" value="Unplaced"/>
</dbReference>
<evidence type="ECO:0000313" key="15">
    <source>
        <dbReference type="Ensembl" id="ENSPKIP00000030137.1"/>
    </source>
</evidence>
<keyword evidence="16" id="KW-1185">Reference proteome</keyword>
<comment type="subcellular location">
    <subcellularLocation>
        <location evidence="12">Golgi apparatus</location>
        <location evidence="12">Golgi stack membrane</location>
        <topology evidence="12">Single-pass type II membrane protein</topology>
    </subcellularLocation>
    <subcellularLocation>
        <location evidence="1">Membrane</location>
        <topology evidence="1">Single-pass membrane protein</topology>
    </subcellularLocation>
</comment>
<reference evidence="15" key="1">
    <citation type="submission" date="2025-08" db="UniProtKB">
        <authorList>
            <consortium name="Ensembl"/>
        </authorList>
    </citation>
    <scope>IDENTIFICATION</scope>
</reference>
<dbReference type="GeneTree" id="ENSGT00940000161618"/>
<keyword evidence="7" id="KW-0735">Signal-anchor</keyword>
<evidence type="ECO:0000256" key="3">
    <source>
        <dbReference type="ARBA" id="ARBA00008919"/>
    </source>
</evidence>
<evidence type="ECO:0000259" key="14">
    <source>
        <dbReference type="Pfam" id="PF17039"/>
    </source>
</evidence>
<comment type="catalytic activity">
    <reaction evidence="11">
        <text>an N-acetyl-alpha-neuraminyl-(2-&gt;3)-beta-D-galactosyl-(1-&gt;4)-N-acetyl-beta-D-glucosaminyl derivative + GDP-beta-L-fucose = an alpha-Neu5Ac-(2-&gt;3)-beta-D-Gal-(1-&gt;4)-[alpha-L-Fuc-(1-&gt;3)]-beta-D-GlcNAc derivative + GDP + H(+)</text>
        <dbReference type="Rhea" id="RHEA:56076"/>
        <dbReference type="ChEBI" id="CHEBI:15378"/>
        <dbReference type="ChEBI" id="CHEBI:57273"/>
        <dbReference type="ChEBI" id="CHEBI:58189"/>
        <dbReference type="ChEBI" id="CHEBI:136545"/>
        <dbReference type="ChEBI" id="CHEBI:139509"/>
    </reaction>
    <physiologicalReaction direction="left-to-right" evidence="11">
        <dbReference type="Rhea" id="RHEA:56077"/>
    </physiologicalReaction>
</comment>
<sequence>MAVSNDASAVSSMDFKKCRKFHVFLVLVLVFVISYSVSYKWSISGRWRETVRRKVNILIWHWPFGNISTLQRDECWDSYHVPGCNLVDNRSLFPQADVVIYHNRELQNGVSKLPLDLPRLPAQKWVWLSLESPAHNGDLRRYGGLFNWTMTYRNDADISVPYGELVPRTTKGNYTIPAKKTLVCWVVSNYQSSHKRSTVYMSLKSLIPVEVYGRWANKPLNDDQVLPTISQCYFYLAFENSQHTDYITEKLWYNAFLAGTVPVVLGPPRANYEAYIPKDSFIHVDDFASITELATFLNELASDKERYNSYFRWRSDYYVKLFHSWSEQFCQICQIYERLPPRKIYDDLDSWSKHEP</sequence>
<evidence type="ECO:0000256" key="2">
    <source>
        <dbReference type="ARBA" id="ARBA00004922"/>
    </source>
</evidence>
<evidence type="ECO:0000256" key="12">
    <source>
        <dbReference type="RuleBase" id="RU003832"/>
    </source>
</evidence>
<organism evidence="15 16">
    <name type="scientific">Paramormyrops kingsleyae</name>
    <dbReference type="NCBI Taxonomy" id="1676925"/>
    <lineage>
        <taxon>Eukaryota</taxon>
        <taxon>Metazoa</taxon>
        <taxon>Chordata</taxon>
        <taxon>Craniata</taxon>
        <taxon>Vertebrata</taxon>
        <taxon>Euteleostomi</taxon>
        <taxon>Actinopterygii</taxon>
        <taxon>Neopterygii</taxon>
        <taxon>Teleostei</taxon>
        <taxon>Osteoglossocephala</taxon>
        <taxon>Osteoglossomorpha</taxon>
        <taxon>Osteoglossiformes</taxon>
        <taxon>Mormyridae</taxon>
        <taxon>Paramormyrops</taxon>
    </lineage>
</organism>
<dbReference type="STRING" id="1676925.ENSPKIP00000030137"/>
<dbReference type="Gene3D" id="3.40.50.11660">
    <property type="entry name" value="Glycosyl transferase family 10, C-terminal domain"/>
    <property type="match status" value="1"/>
</dbReference>
<dbReference type="InterPro" id="IPR031481">
    <property type="entry name" value="Glyco_tran_10_N"/>
</dbReference>
<dbReference type="GO" id="GO:0032580">
    <property type="term" value="C:Golgi cisterna membrane"/>
    <property type="evidence" value="ECO:0007669"/>
    <property type="project" value="UniProtKB-SubCell"/>
</dbReference>
<dbReference type="InterPro" id="IPR001503">
    <property type="entry name" value="Glyco_trans_10"/>
</dbReference>
<feature type="domain" description="Fucosyltransferase C-terminal" evidence="13">
    <location>
        <begin position="177"/>
        <end position="351"/>
    </location>
</feature>
<dbReference type="PANTHER" id="PTHR11929">
    <property type="entry name" value="ALPHA- 1,3 -FUCOSYLTRANSFERASE"/>
    <property type="match status" value="1"/>
</dbReference>
<evidence type="ECO:0000256" key="6">
    <source>
        <dbReference type="ARBA" id="ARBA00022692"/>
    </source>
</evidence>
<keyword evidence="4 12" id="KW-0328">Glycosyltransferase</keyword>
<comment type="similarity">
    <text evidence="3 12">Belongs to the glycosyltransferase 10 family.</text>
</comment>
<evidence type="ECO:0000256" key="11">
    <source>
        <dbReference type="ARBA" id="ARBA00036481"/>
    </source>
</evidence>
<evidence type="ECO:0000256" key="7">
    <source>
        <dbReference type="ARBA" id="ARBA00022968"/>
    </source>
</evidence>
<keyword evidence="12" id="KW-0333">Golgi apparatus</keyword>
<name>A0A3B3SHD5_9TELE</name>
<feature type="transmembrane region" description="Helical" evidence="12">
    <location>
        <begin position="21"/>
        <end position="41"/>
    </location>
</feature>
<dbReference type="PANTHER" id="PTHR11929:SF12">
    <property type="entry name" value="ALPHA-(1,3)-FUCOSYLTRANSFERASE 7"/>
    <property type="match status" value="1"/>
</dbReference>
<dbReference type="Pfam" id="PF17039">
    <property type="entry name" value="Glyco_tran_10_N"/>
    <property type="match status" value="1"/>
</dbReference>
<keyword evidence="5 12" id="KW-0808">Transferase</keyword>
<comment type="pathway">
    <text evidence="2">Protein modification; protein glycosylation.</text>
</comment>
<dbReference type="UniPathway" id="UPA00378"/>
<keyword evidence="6 12" id="KW-0812">Transmembrane</keyword>
<dbReference type="GO" id="GO:0046920">
    <property type="term" value="F:alpha-(1-&gt;3)-fucosyltransferase activity"/>
    <property type="evidence" value="ECO:0007669"/>
    <property type="project" value="TreeGrafter"/>
</dbReference>
<keyword evidence="8 12" id="KW-1133">Transmembrane helix</keyword>
<dbReference type="InterPro" id="IPR038577">
    <property type="entry name" value="GT10-like_C_sf"/>
</dbReference>
<proteinExistence type="inferred from homology"/>
<dbReference type="Ensembl" id="ENSPKIT00000010944.1">
    <property type="protein sequence ID" value="ENSPKIP00000030137.1"/>
    <property type="gene ID" value="ENSPKIG00000011110.1"/>
</dbReference>
<keyword evidence="9 12" id="KW-0472">Membrane</keyword>
<feature type="domain" description="Fucosyltransferase N-terminal" evidence="14">
    <location>
        <begin position="53"/>
        <end position="163"/>
    </location>
</feature>
<dbReference type="AlphaFoldDB" id="A0A3B3SHD5"/>
<evidence type="ECO:0000259" key="13">
    <source>
        <dbReference type="Pfam" id="PF00852"/>
    </source>
</evidence>
<evidence type="ECO:0000256" key="10">
    <source>
        <dbReference type="ARBA" id="ARBA00023180"/>
    </source>
</evidence>
<dbReference type="SUPFAM" id="SSF53756">
    <property type="entry name" value="UDP-Glycosyltransferase/glycogen phosphorylase"/>
    <property type="match status" value="1"/>
</dbReference>
<evidence type="ECO:0000256" key="5">
    <source>
        <dbReference type="ARBA" id="ARBA00022679"/>
    </source>
</evidence>
<accession>A0A3B3SHD5</accession>
<keyword evidence="10" id="KW-0325">Glycoprotein</keyword>
<evidence type="ECO:0000313" key="16">
    <source>
        <dbReference type="Proteomes" id="UP000261540"/>
    </source>
</evidence>
<dbReference type="EC" id="2.4.1.-" evidence="12"/>
<protein>
    <recommendedName>
        <fullName evidence="12">Fucosyltransferase</fullName>
        <ecNumber evidence="12">2.4.1.-</ecNumber>
    </recommendedName>
</protein>
<evidence type="ECO:0000256" key="8">
    <source>
        <dbReference type="ARBA" id="ARBA00022989"/>
    </source>
</evidence>
<dbReference type="FunFam" id="3.40.50.11660:FF:000001">
    <property type="entry name" value="alpha-(1,3)-fucosyltransferase 9"/>
    <property type="match status" value="1"/>
</dbReference>
<reference evidence="15" key="2">
    <citation type="submission" date="2025-09" db="UniProtKB">
        <authorList>
            <consortium name="Ensembl"/>
        </authorList>
    </citation>
    <scope>IDENTIFICATION</scope>
</reference>
<evidence type="ECO:0000256" key="1">
    <source>
        <dbReference type="ARBA" id="ARBA00004167"/>
    </source>
</evidence>
<dbReference type="OrthoDB" id="427096at2759"/>
<evidence type="ECO:0000256" key="9">
    <source>
        <dbReference type="ARBA" id="ARBA00023136"/>
    </source>
</evidence>
<evidence type="ECO:0000256" key="4">
    <source>
        <dbReference type="ARBA" id="ARBA00022676"/>
    </source>
</evidence>
<dbReference type="InterPro" id="IPR055270">
    <property type="entry name" value="Glyco_tran_10_C"/>
</dbReference>
<dbReference type="Pfam" id="PF00852">
    <property type="entry name" value="Glyco_transf_10"/>
    <property type="match status" value="1"/>
</dbReference>